<keyword evidence="3" id="KW-1185">Reference proteome</keyword>
<evidence type="ECO:0000256" key="1">
    <source>
        <dbReference type="SAM" id="MobiDB-lite"/>
    </source>
</evidence>
<sequence>MVRLSAASTGTHTSPCARSRERCTAFLFGTLQLWPLGIAGFVRAAGCTSTGAVYGLDAVPSDVSLRLLHDFGSLPLSFARRTIHIRRLGAIGLTYGDVGPRRPNSDGPECLACTPAAFKPQIRIESSSALCAGQEDSSGGEESAADKHGEREAALARWGSGHGPGLGGRWRWGREEGRRTRKWEGIWAAGCVGGGERGGGGRRCCRTPTTRRWI</sequence>
<feature type="compositionally biased region" description="Basic and acidic residues" evidence="1">
    <location>
        <begin position="144"/>
        <end position="154"/>
    </location>
</feature>
<evidence type="ECO:0000313" key="3">
    <source>
        <dbReference type="Proteomes" id="UP001215598"/>
    </source>
</evidence>
<organism evidence="2 3">
    <name type="scientific">Mycena metata</name>
    <dbReference type="NCBI Taxonomy" id="1033252"/>
    <lineage>
        <taxon>Eukaryota</taxon>
        <taxon>Fungi</taxon>
        <taxon>Dikarya</taxon>
        <taxon>Basidiomycota</taxon>
        <taxon>Agaricomycotina</taxon>
        <taxon>Agaricomycetes</taxon>
        <taxon>Agaricomycetidae</taxon>
        <taxon>Agaricales</taxon>
        <taxon>Marasmiineae</taxon>
        <taxon>Mycenaceae</taxon>
        <taxon>Mycena</taxon>
    </lineage>
</organism>
<comment type="caution">
    <text evidence="2">The sequence shown here is derived from an EMBL/GenBank/DDBJ whole genome shotgun (WGS) entry which is preliminary data.</text>
</comment>
<dbReference type="AlphaFoldDB" id="A0AAD7I8M7"/>
<reference evidence="2" key="1">
    <citation type="submission" date="2023-03" db="EMBL/GenBank/DDBJ databases">
        <title>Massive genome expansion in bonnet fungi (Mycena s.s.) driven by repeated elements and novel gene families across ecological guilds.</title>
        <authorList>
            <consortium name="Lawrence Berkeley National Laboratory"/>
            <person name="Harder C.B."/>
            <person name="Miyauchi S."/>
            <person name="Viragh M."/>
            <person name="Kuo A."/>
            <person name="Thoen E."/>
            <person name="Andreopoulos B."/>
            <person name="Lu D."/>
            <person name="Skrede I."/>
            <person name="Drula E."/>
            <person name="Henrissat B."/>
            <person name="Morin E."/>
            <person name="Kohler A."/>
            <person name="Barry K."/>
            <person name="LaButti K."/>
            <person name="Morin E."/>
            <person name="Salamov A."/>
            <person name="Lipzen A."/>
            <person name="Mereny Z."/>
            <person name="Hegedus B."/>
            <person name="Baldrian P."/>
            <person name="Stursova M."/>
            <person name="Weitz H."/>
            <person name="Taylor A."/>
            <person name="Grigoriev I.V."/>
            <person name="Nagy L.G."/>
            <person name="Martin F."/>
            <person name="Kauserud H."/>
        </authorList>
    </citation>
    <scope>NUCLEOTIDE SEQUENCE</scope>
    <source>
        <strain evidence="2">CBHHK182m</strain>
    </source>
</reference>
<dbReference type="EMBL" id="JARKIB010000116">
    <property type="protein sequence ID" value="KAJ7737545.1"/>
    <property type="molecule type" value="Genomic_DNA"/>
</dbReference>
<name>A0AAD7I8M7_9AGAR</name>
<feature type="region of interest" description="Disordered" evidence="1">
    <location>
        <begin position="132"/>
        <end position="173"/>
    </location>
</feature>
<feature type="compositionally biased region" description="Gly residues" evidence="1">
    <location>
        <begin position="160"/>
        <end position="170"/>
    </location>
</feature>
<evidence type="ECO:0000313" key="2">
    <source>
        <dbReference type="EMBL" id="KAJ7737545.1"/>
    </source>
</evidence>
<proteinExistence type="predicted"/>
<dbReference type="Proteomes" id="UP001215598">
    <property type="component" value="Unassembled WGS sequence"/>
</dbReference>
<gene>
    <name evidence="2" type="ORF">B0H16DRAFT_104795</name>
</gene>
<accession>A0AAD7I8M7</accession>
<protein>
    <submittedName>
        <fullName evidence="2">Uncharacterized protein</fullName>
    </submittedName>
</protein>